<evidence type="ECO:0000256" key="1">
    <source>
        <dbReference type="SAM" id="MobiDB-lite"/>
    </source>
</evidence>
<organism evidence="2 3">
    <name type="scientific">Canariomyces notabilis</name>
    <dbReference type="NCBI Taxonomy" id="2074819"/>
    <lineage>
        <taxon>Eukaryota</taxon>
        <taxon>Fungi</taxon>
        <taxon>Dikarya</taxon>
        <taxon>Ascomycota</taxon>
        <taxon>Pezizomycotina</taxon>
        <taxon>Sordariomycetes</taxon>
        <taxon>Sordariomycetidae</taxon>
        <taxon>Sordariales</taxon>
        <taxon>Chaetomiaceae</taxon>
        <taxon>Canariomyces</taxon>
    </lineage>
</organism>
<accession>A0AAN6QHZ2</accession>
<feature type="region of interest" description="Disordered" evidence="1">
    <location>
        <begin position="26"/>
        <end position="137"/>
    </location>
</feature>
<sequence length="137" mass="13813">MSKLLRDRAVPLGIVAALAGGVAYSMAGGRSQPRPMATGSQAETTLGQTMQGIAGSGGPSARSTQDVRADSELGYDPKGDTKMFSASPSAHSKRNPEKTTGGAVTEGKGGGETPGALGKHIGDKSEGSTDLPWKGNQ</sequence>
<protein>
    <submittedName>
        <fullName evidence="2">Uncharacterized protein</fullName>
    </submittedName>
</protein>
<dbReference type="EMBL" id="MU853369">
    <property type="protein sequence ID" value="KAK4107761.1"/>
    <property type="molecule type" value="Genomic_DNA"/>
</dbReference>
<dbReference type="AlphaFoldDB" id="A0AAN6QHZ2"/>
<reference evidence="2" key="2">
    <citation type="submission" date="2023-05" db="EMBL/GenBank/DDBJ databases">
        <authorList>
            <consortium name="Lawrence Berkeley National Laboratory"/>
            <person name="Steindorff A."/>
            <person name="Hensen N."/>
            <person name="Bonometti L."/>
            <person name="Westerberg I."/>
            <person name="Brannstrom I.O."/>
            <person name="Guillou S."/>
            <person name="Cros-Aarteil S."/>
            <person name="Calhoun S."/>
            <person name="Haridas S."/>
            <person name="Kuo A."/>
            <person name="Mondo S."/>
            <person name="Pangilinan J."/>
            <person name="Riley R."/>
            <person name="Labutti K."/>
            <person name="Andreopoulos B."/>
            <person name="Lipzen A."/>
            <person name="Chen C."/>
            <person name="Yanf M."/>
            <person name="Daum C."/>
            <person name="Ng V."/>
            <person name="Clum A."/>
            <person name="Ohm R."/>
            <person name="Martin F."/>
            <person name="Silar P."/>
            <person name="Natvig D."/>
            <person name="Lalanne C."/>
            <person name="Gautier V."/>
            <person name="Ament-Velasquez S.L."/>
            <person name="Kruys A."/>
            <person name="Hutchinson M.I."/>
            <person name="Powell A.J."/>
            <person name="Barry K."/>
            <person name="Miller A.N."/>
            <person name="Grigoriev I.V."/>
            <person name="Debuchy R."/>
            <person name="Gladieux P."/>
            <person name="Thoren M.H."/>
            <person name="Johannesson H."/>
        </authorList>
    </citation>
    <scope>NUCLEOTIDE SEQUENCE</scope>
    <source>
        <strain evidence="2">CBS 508.74</strain>
    </source>
</reference>
<proteinExistence type="predicted"/>
<reference evidence="2" key="1">
    <citation type="journal article" date="2023" name="Mol. Phylogenet. Evol.">
        <title>Genome-scale phylogeny and comparative genomics of the fungal order Sordariales.</title>
        <authorList>
            <person name="Hensen N."/>
            <person name="Bonometti L."/>
            <person name="Westerberg I."/>
            <person name="Brannstrom I.O."/>
            <person name="Guillou S."/>
            <person name="Cros-Aarteil S."/>
            <person name="Calhoun S."/>
            <person name="Haridas S."/>
            <person name="Kuo A."/>
            <person name="Mondo S."/>
            <person name="Pangilinan J."/>
            <person name="Riley R."/>
            <person name="LaButti K."/>
            <person name="Andreopoulos B."/>
            <person name="Lipzen A."/>
            <person name="Chen C."/>
            <person name="Yan M."/>
            <person name="Daum C."/>
            <person name="Ng V."/>
            <person name="Clum A."/>
            <person name="Steindorff A."/>
            <person name="Ohm R.A."/>
            <person name="Martin F."/>
            <person name="Silar P."/>
            <person name="Natvig D.O."/>
            <person name="Lalanne C."/>
            <person name="Gautier V."/>
            <person name="Ament-Velasquez S.L."/>
            <person name="Kruys A."/>
            <person name="Hutchinson M.I."/>
            <person name="Powell A.J."/>
            <person name="Barry K."/>
            <person name="Miller A.N."/>
            <person name="Grigoriev I.V."/>
            <person name="Debuchy R."/>
            <person name="Gladieux P."/>
            <person name="Hiltunen Thoren M."/>
            <person name="Johannesson H."/>
        </authorList>
    </citation>
    <scope>NUCLEOTIDE SEQUENCE</scope>
    <source>
        <strain evidence="2">CBS 508.74</strain>
    </source>
</reference>
<comment type="caution">
    <text evidence="2">The sequence shown here is derived from an EMBL/GenBank/DDBJ whole genome shotgun (WGS) entry which is preliminary data.</text>
</comment>
<evidence type="ECO:0000313" key="2">
    <source>
        <dbReference type="EMBL" id="KAK4107761.1"/>
    </source>
</evidence>
<dbReference type="GeneID" id="89940395"/>
<name>A0AAN6QHZ2_9PEZI</name>
<dbReference type="Proteomes" id="UP001302812">
    <property type="component" value="Unassembled WGS sequence"/>
</dbReference>
<gene>
    <name evidence="2" type="ORF">N656DRAFT_784914</name>
</gene>
<evidence type="ECO:0000313" key="3">
    <source>
        <dbReference type="Proteomes" id="UP001302812"/>
    </source>
</evidence>
<dbReference type="RefSeq" id="XP_064665331.1">
    <property type="nucleotide sequence ID" value="XM_064816270.1"/>
</dbReference>
<feature type="compositionally biased region" description="Polar residues" evidence="1">
    <location>
        <begin position="38"/>
        <end position="51"/>
    </location>
</feature>
<feature type="compositionally biased region" description="Basic and acidic residues" evidence="1">
    <location>
        <begin position="65"/>
        <end position="81"/>
    </location>
</feature>
<keyword evidence="3" id="KW-1185">Reference proteome</keyword>